<dbReference type="Proteomes" id="UP001597425">
    <property type="component" value="Unassembled WGS sequence"/>
</dbReference>
<dbReference type="InterPro" id="IPR029063">
    <property type="entry name" value="SAM-dependent_MTases_sf"/>
</dbReference>
<accession>A0ABW5EJ69</accession>
<evidence type="ECO:0000313" key="5">
    <source>
        <dbReference type="Proteomes" id="UP001597425"/>
    </source>
</evidence>
<dbReference type="SUPFAM" id="SSF53335">
    <property type="entry name" value="S-adenosyl-L-methionine-dependent methyltransferases"/>
    <property type="match status" value="1"/>
</dbReference>
<evidence type="ECO:0000256" key="2">
    <source>
        <dbReference type="ARBA" id="ARBA00022679"/>
    </source>
</evidence>
<gene>
    <name evidence="4" type="primary">egtD</name>
    <name evidence="4" type="ORF">ACFSKX_13840</name>
</gene>
<organism evidence="4 5">
    <name type="scientific">Microbulbifer halophilus</name>
    <dbReference type="NCBI Taxonomy" id="453963"/>
    <lineage>
        <taxon>Bacteria</taxon>
        <taxon>Pseudomonadati</taxon>
        <taxon>Pseudomonadota</taxon>
        <taxon>Gammaproteobacteria</taxon>
        <taxon>Cellvibrionales</taxon>
        <taxon>Microbulbiferaceae</taxon>
        <taxon>Microbulbifer</taxon>
    </lineage>
</organism>
<dbReference type="InterPro" id="IPR017804">
    <property type="entry name" value="MeTrfase_EgtD-like"/>
</dbReference>
<proteinExistence type="predicted"/>
<evidence type="ECO:0000259" key="3">
    <source>
        <dbReference type="Pfam" id="PF10017"/>
    </source>
</evidence>
<dbReference type="PANTHER" id="PTHR43397:SF1">
    <property type="entry name" value="ERGOTHIONEINE BIOSYNTHESIS PROTEIN 1"/>
    <property type="match status" value="1"/>
</dbReference>
<dbReference type="Pfam" id="PF10017">
    <property type="entry name" value="Methyltransf_33"/>
    <property type="match status" value="1"/>
</dbReference>
<keyword evidence="1 4" id="KW-0489">Methyltransferase</keyword>
<dbReference type="NCBIfam" id="TIGR03438">
    <property type="entry name" value="egtD_ergothio"/>
    <property type="match status" value="1"/>
</dbReference>
<dbReference type="GO" id="GO:0052706">
    <property type="term" value="F:L-histidine N(alpha)-methyltransferase activity"/>
    <property type="evidence" value="ECO:0007669"/>
    <property type="project" value="UniProtKB-EC"/>
</dbReference>
<keyword evidence="5" id="KW-1185">Reference proteome</keyword>
<reference evidence="5" key="1">
    <citation type="journal article" date="2019" name="Int. J. Syst. Evol. Microbiol.">
        <title>The Global Catalogue of Microorganisms (GCM) 10K type strain sequencing project: providing services to taxonomists for standard genome sequencing and annotation.</title>
        <authorList>
            <consortium name="The Broad Institute Genomics Platform"/>
            <consortium name="The Broad Institute Genome Sequencing Center for Infectious Disease"/>
            <person name="Wu L."/>
            <person name="Ma J."/>
        </authorList>
    </citation>
    <scope>NUCLEOTIDE SEQUENCE [LARGE SCALE GENOMIC DNA]</scope>
    <source>
        <strain evidence="5">KCTC 12848</strain>
    </source>
</reference>
<dbReference type="InterPro" id="IPR019257">
    <property type="entry name" value="MeTrfase_dom"/>
</dbReference>
<evidence type="ECO:0000256" key="1">
    <source>
        <dbReference type="ARBA" id="ARBA00022603"/>
    </source>
</evidence>
<dbReference type="GO" id="GO:0032259">
    <property type="term" value="P:methylation"/>
    <property type="evidence" value="ECO:0007669"/>
    <property type="project" value="UniProtKB-KW"/>
</dbReference>
<evidence type="ECO:0000313" key="4">
    <source>
        <dbReference type="EMBL" id="MFD2311504.1"/>
    </source>
</evidence>
<dbReference type="PANTHER" id="PTHR43397">
    <property type="entry name" value="ERGOTHIONEINE BIOSYNTHESIS PROTEIN 1"/>
    <property type="match status" value="1"/>
</dbReference>
<dbReference type="InterPro" id="IPR051128">
    <property type="entry name" value="EgtD_Methyltrsf_superfamily"/>
</dbReference>
<keyword evidence="2 4" id="KW-0808">Transferase</keyword>
<dbReference type="PIRSF" id="PIRSF018005">
    <property type="entry name" value="UCP018005"/>
    <property type="match status" value="1"/>
</dbReference>
<comment type="caution">
    <text evidence="4">The sequence shown here is derived from an EMBL/GenBank/DDBJ whole genome shotgun (WGS) entry which is preliminary data.</text>
</comment>
<feature type="domain" description="Histidine-specific methyltransferase SAM-dependent" evidence="3">
    <location>
        <begin position="19"/>
        <end position="320"/>
    </location>
</feature>
<dbReference type="InterPro" id="IPR035094">
    <property type="entry name" value="EgtD"/>
</dbReference>
<dbReference type="EMBL" id="JBHUJD010000018">
    <property type="protein sequence ID" value="MFD2311504.1"/>
    <property type="molecule type" value="Genomic_DNA"/>
</dbReference>
<name>A0ABW5EJ69_9GAMM</name>
<protein>
    <submittedName>
        <fullName evidence="4">L-histidine N(Alpha)-methyltransferase</fullName>
        <ecNumber evidence="4">2.1.1.44</ecNumber>
    </submittedName>
</protein>
<dbReference type="Gene3D" id="3.40.50.150">
    <property type="entry name" value="Vaccinia Virus protein VP39"/>
    <property type="match status" value="1"/>
</dbReference>
<dbReference type="EC" id="2.1.1.44" evidence="4"/>
<dbReference type="RefSeq" id="WP_265723200.1">
    <property type="nucleotide sequence ID" value="NZ_JAPIVK010000040.1"/>
</dbReference>
<sequence length="322" mass="35950">MNMAASPMRAAPPIDEAFYSDVLQGLHREQKSLPCKYLYDETGSRLFERICELGDYYVTRTEAAIFEQHLPEMAHCIGPRAVIVEPGAGNCEKVRPLLESLENPAAYIPIDISPEILLAARADIEHRLPGLPVEAAVGDFTCMEAWPTADGTAGLRQVIFFPGSTIGNFDPQQARALLAHFRSRLKRGDGLLIGTDLVKDSVVLERAYHDSAHVTADFNKNLLARINRELDADFDLSLFAHRSFYHPLRQRVEMHLVSLKSHCVSIGGERIAFREGETIHTENSHKYSLAGFAELLRDTGFSPLAHWSDAKQHYAVHYAQAD</sequence>